<keyword evidence="1" id="KW-0540">Nuclease</keyword>
<dbReference type="EMBL" id="QYBA01000008">
    <property type="protein sequence ID" value="TKY92499.1"/>
    <property type="molecule type" value="Genomic_DNA"/>
</dbReference>
<organism evidence="1 2">
    <name type="scientific">Candidatus Methanomarinus sp</name>
    <dbReference type="NCBI Taxonomy" id="3386244"/>
    <lineage>
        <taxon>Archaea</taxon>
        <taxon>Methanobacteriati</taxon>
        <taxon>Methanobacteriota</taxon>
        <taxon>Stenosarchaea group</taxon>
        <taxon>Methanomicrobia</taxon>
        <taxon>Methanosarcinales</taxon>
        <taxon>ANME-2 cluster</taxon>
        <taxon>Candidatus Methanocomedenaceae</taxon>
        <taxon>Candidatus Methanomarinus</taxon>
    </lineage>
</organism>
<evidence type="ECO:0000313" key="1">
    <source>
        <dbReference type="EMBL" id="TKY92499.1"/>
    </source>
</evidence>
<reference evidence="1" key="1">
    <citation type="submission" date="2018-09" db="EMBL/GenBank/DDBJ databases">
        <title>A genomic encyclopedia of anaerobic methanotrophic archaea.</title>
        <authorList>
            <person name="Skennerton C.T."/>
            <person name="Chadwick G.L."/>
            <person name="Laso-Perez R."/>
            <person name="Leu A.O."/>
            <person name="Speth D.R."/>
            <person name="Yu H."/>
            <person name="Morgan-Lang C."/>
            <person name="Hatzenpichler R."/>
            <person name="Goudeau D."/>
            <person name="Malmstrom R."/>
            <person name="Woyke T."/>
            <person name="Hallam S."/>
            <person name="Tyson G.W."/>
            <person name="Wegener G."/>
            <person name="Boetius A."/>
            <person name="Orphan V.J."/>
        </authorList>
    </citation>
    <scope>NUCLEOTIDE SEQUENCE</scope>
    <source>
        <strain evidence="1">CONS3730D10UFb2</strain>
    </source>
</reference>
<name>A0AC61SDX4_9EURY</name>
<keyword evidence="1" id="KW-0378">Hydrolase</keyword>
<gene>
    <name evidence="1" type="primary">nth</name>
    <name evidence="1" type="ORF">C5S46_00345</name>
</gene>
<keyword evidence="1" id="KW-0255">Endonuclease</keyword>
<protein>
    <submittedName>
        <fullName evidence="1">Endonuclease III</fullName>
    </submittedName>
</protein>
<dbReference type="Proteomes" id="UP000315423">
    <property type="component" value="Unassembled WGS sequence"/>
</dbReference>
<proteinExistence type="predicted"/>
<evidence type="ECO:0000313" key="2">
    <source>
        <dbReference type="Proteomes" id="UP000315423"/>
    </source>
</evidence>
<sequence length="211" mass="23786">MKNKERIPGIIRLLKDEYPASRTALKFKTPFQLLIATILSAQCTDKRVNIVTKELFGKYPTPDDLAIANLHELEQCIRSTGFYRQKAKNIKNSSIVIIEKFNSQVPHTMEELITLPGVGRKTANVVLSSAYGISKGIAVDTHVKRLSYRLGLSDHTDPVKIELDLMELTPKAEWNDLSLRLILHGRSICKARGPKHDMCVLEHLCPKKDTV</sequence>
<accession>A0AC61SDX4</accession>
<comment type="caution">
    <text evidence="1">The sequence shown here is derived from an EMBL/GenBank/DDBJ whole genome shotgun (WGS) entry which is preliminary data.</text>
</comment>